<name>A0ABV8PU23_9BACT</name>
<sequence length="331" mass="37214">MQKFLVIQTAFIGDVVLATGLLEKLHSCYADAEIDILVRNGNDALFNNHPFINEVLVWQKKKQKYKHLLQILKKIRSKRYDVVINVQRFAATGFLTAFSNAKLTIGFDKNPFSFLFTKKIQHHFSTDRKDALHEIERNHLLIAPFTDDMASKPKLYPSKADEARVAAFKQHPYLVIAPTSVWFTKQFPTEKWIAFINTLPKHYNVYLIGAPIDQQACDAIQAACTNTKVTNLAGQLQFLQSAALQRDAVMNFVNDSAPMHFASAVNAPTTAIYCSTLPSFGYGPLSDTSYIVEVEEKLACRPCGIHGKKTCPLGHYNCANKIDNKQLLSCL</sequence>
<accession>A0ABV8PU23</accession>
<dbReference type="Pfam" id="PF01075">
    <property type="entry name" value="Glyco_transf_9"/>
    <property type="match status" value="1"/>
</dbReference>
<protein>
    <submittedName>
        <fullName evidence="3">Glycosyltransferase family 9 protein</fullName>
    </submittedName>
</protein>
<keyword evidence="4" id="KW-1185">Reference proteome</keyword>
<dbReference type="InterPro" id="IPR002201">
    <property type="entry name" value="Glyco_trans_9"/>
</dbReference>
<dbReference type="SUPFAM" id="SSF53756">
    <property type="entry name" value="UDP-Glycosyltransferase/glycogen phosphorylase"/>
    <property type="match status" value="1"/>
</dbReference>
<reference evidence="4" key="1">
    <citation type="journal article" date="2019" name="Int. J. Syst. Evol. Microbiol.">
        <title>The Global Catalogue of Microorganisms (GCM) 10K type strain sequencing project: providing services to taxonomists for standard genome sequencing and annotation.</title>
        <authorList>
            <consortium name="The Broad Institute Genomics Platform"/>
            <consortium name="The Broad Institute Genome Sequencing Center for Infectious Disease"/>
            <person name="Wu L."/>
            <person name="Ma J."/>
        </authorList>
    </citation>
    <scope>NUCLEOTIDE SEQUENCE [LARGE SCALE GENOMIC DNA]</scope>
    <source>
        <strain evidence="4">CECT 8010</strain>
    </source>
</reference>
<dbReference type="Proteomes" id="UP001595906">
    <property type="component" value="Unassembled WGS sequence"/>
</dbReference>
<dbReference type="Gene3D" id="3.40.50.2000">
    <property type="entry name" value="Glycogen Phosphorylase B"/>
    <property type="match status" value="2"/>
</dbReference>
<dbReference type="PANTHER" id="PTHR30160:SF1">
    <property type="entry name" value="LIPOPOLYSACCHARIDE 1,2-N-ACETYLGLUCOSAMINETRANSFERASE-RELATED"/>
    <property type="match status" value="1"/>
</dbReference>
<dbReference type="EMBL" id="JBHSDC010000002">
    <property type="protein sequence ID" value="MFC4230422.1"/>
    <property type="molecule type" value="Genomic_DNA"/>
</dbReference>
<dbReference type="CDD" id="cd03789">
    <property type="entry name" value="GT9_LPS_heptosyltransferase"/>
    <property type="match status" value="1"/>
</dbReference>
<keyword evidence="1" id="KW-0328">Glycosyltransferase</keyword>
<dbReference type="PANTHER" id="PTHR30160">
    <property type="entry name" value="TETRAACYLDISACCHARIDE 4'-KINASE-RELATED"/>
    <property type="match status" value="1"/>
</dbReference>
<proteinExistence type="predicted"/>
<comment type="caution">
    <text evidence="3">The sequence shown here is derived from an EMBL/GenBank/DDBJ whole genome shotgun (WGS) entry which is preliminary data.</text>
</comment>
<evidence type="ECO:0000313" key="4">
    <source>
        <dbReference type="Proteomes" id="UP001595906"/>
    </source>
</evidence>
<evidence type="ECO:0000256" key="2">
    <source>
        <dbReference type="ARBA" id="ARBA00022679"/>
    </source>
</evidence>
<dbReference type="RefSeq" id="WP_379011567.1">
    <property type="nucleotide sequence ID" value="NZ_JBHSDC010000002.1"/>
</dbReference>
<gene>
    <name evidence="3" type="ORF">ACFOW1_00865</name>
</gene>
<evidence type="ECO:0000313" key="3">
    <source>
        <dbReference type="EMBL" id="MFC4230422.1"/>
    </source>
</evidence>
<dbReference type="InterPro" id="IPR051199">
    <property type="entry name" value="LPS_LOS_Heptosyltrfase"/>
</dbReference>
<organism evidence="3 4">
    <name type="scientific">Parasediminibacterium paludis</name>
    <dbReference type="NCBI Taxonomy" id="908966"/>
    <lineage>
        <taxon>Bacteria</taxon>
        <taxon>Pseudomonadati</taxon>
        <taxon>Bacteroidota</taxon>
        <taxon>Chitinophagia</taxon>
        <taxon>Chitinophagales</taxon>
        <taxon>Chitinophagaceae</taxon>
        <taxon>Parasediminibacterium</taxon>
    </lineage>
</organism>
<keyword evidence="2" id="KW-0808">Transferase</keyword>
<evidence type="ECO:0000256" key="1">
    <source>
        <dbReference type="ARBA" id="ARBA00022676"/>
    </source>
</evidence>